<evidence type="ECO:0000313" key="9">
    <source>
        <dbReference type="EMBL" id="AET68747.1"/>
    </source>
</evidence>
<evidence type="ECO:0000256" key="5">
    <source>
        <dbReference type="ARBA" id="ARBA00022989"/>
    </source>
</evidence>
<dbReference type="PANTHER" id="PTHR43731:SF14">
    <property type="entry name" value="PRESENILIN-ASSOCIATED RHOMBOID-LIKE PROTEIN, MITOCHONDRIAL"/>
    <property type="match status" value="1"/>
</dbReference>
<gene>
    <name evidence="9" type="ordered locus">Desor_3244</name>
</gene>
<keyword evidence="10" id="KW-1185">Reference proteome</keyword>
<dbReference type="PATRIC" id="fig|768706.3.peg.3270"/>
<proteinExistence type="inferred from homology"/>
<dbReference type="AlphaFoldDB" id="G7WBI9"/>
<dbReference type="Proteomes" id="UP000006346">
    <property type="component" value="Chromosome"/>
</dbReference>
<reference evidence="10" key="1">
    <citation type="submission" date="2011-11" db="EMBL/GenBank/DDBJ databases">
        <title>Complete sequence of Desulfosporosinus orientis DSM 765.</title>
        <authorList>
            <person name="Lucas S."/>
            <person name="Han J."/>
            <person name="Lapidus A."/>
            <person name="Cheng J.-F."/>
            <person name="Goodwin L."/>
            <person name="Pitluck S."/>
            <person name="Peters L."/>
            <person name="Ovchinnikova G."/>
            <person name="Teshima H."/>
            <person name="Detter J.C."/>
            <person name="Han C."/>
            <person name="Tapia R."/>
            <person name="Land M."/>
            <person name="Hauser L."/>
            <person name="Kyrpides N."/>
            <person name="Ivanova N."/>
            <person name="Pagani I."/>
            <person name="Pester M."/>
            <person name="Spring S."/>
            <person name="Ollivier B."/>
            <person name="Rattei T."/>
            <person name="Klenk H.-P."/>
            <person name="Wagner M."/>
            <person name="Loy A."/>
            <person name="Woyke T."/>
        </authorList>
    </citation>
    <scope>NUCLEOTIDE SEQUENCE [LARGE SCALE GENOMIC DNA]</scope>
    <source>
        <strain evidence="10">ATCC 19365 / DSM 765 / NCIMB 8382 / VKM B-1628</strain>
    </source>
</reference>
<dbReference type="GO" id="GO:0016020">
    <property type="term" value="C:membrane"/>
    <property type="evidence" value="ECO:0007669"/>
    <property type="project" value="UniProtKB-SubCell"/>
</dbReference>
<dbReference type="GO" id="GO:0004252">
    <property type="term" value="F:serine-type endopeptidase activity"/>
    <property type="evidence" value="ECO:0007669"/>
    <property type="project" value="InterPro"/>
</dbReference>
<dbReference type="HOGENOM" id="CLU_070274_0_0_9"/>
<dbReference type="STRING" id="768706.Desor_3244"/>
<dbReference type="RefSeq" id="WP_014185555.1">
    <property type="nucleotide sequence ID" value="NC_016584.1"/>
</dbReference>
<dbReference type="Gene3D" id="1.20.1540.10">
    <property type="entry name" value="Rhomboid-like"/>
    <property type="match status" value="1"/>
</dbReference>
<dbReference type="InterPro" id="IPR050925">
    <property type="entry name" value="Rhomboid_protease_S54"/>
</dbReference>
<dbReference type="EMBL" id="CP003108">
    <property type="protein sequence ID" value="AET68747.1"/>
    <property type="molecule type" value="Genomic_DNA"/>
</dbReference>
<evidence type="ECO:0000256" key="6">
    <source>
        <dbReference type="ARBA" id="ARBA00023136"/>
    </source>
</evidence>
<evidence type="ECO:0000256" key="3">
    <source>
        <dbReference type="ARBA" id="ARBA00022692"/>
    </source>
</evidence>
<dbReference type="PANTHER" id="PTHR43731">
    <property type="entry name" value="RHOMBOID PROTEASE"/>
    <property type="match status" value="1"/>
</dbReference>
<evidence type="ECO:0000256" key="4">
    <source>
        <dbReference type="ARBA" id="ARBA00022801"/>
    </source>
</evidence>
<evidence type="ECO:0000256" key="1">
    <source>
        <dbReference type="ARBA" id="ARBA00004141"/>
    </source>
</evidence>
<sequence>MFAQMIKTLQQSGWRVSALEENWVSAVYDSQKRGLLFGNLSQLPPDIQPLLSHEPGISQWDVIVFCPEGIDSSDLKNNYFPGIQLWYWDTQRGNLFPFPPAKDSLIPIWLKDLTQGKPIQAEPRKEVGKGSIPFLTYGLIGINLVVFFLMTLAGGSQNREVLIAFGAKVNSLILAGEVWRFFTSMFIHIGYLHLGFNLYALWVLGPFTEKLFGHWRFLVIYLLSGLGGSIASFFFTSGLSAGASGAIFGLLGALLYYSLKRPWLWKSGLGMNLVLVLVINFGFGLTQPGIDNFAHLGGLLTGLLSSILLNHSMNPN</sequence>
<comment type="similarity">
    <text evidence="2">Belongs to the peptidase S54 family.</text>
</comment>
<keyword evidence="3 7" id="KW-0812">Transmembrane</keyword>
<evidence type="ECO:0000256" key="2">
    <source>
        <dbReference type="ARBA" id="ARBA00009045"/>
    </source>
</evidence>
<dbReference type="eggNOG" id="COG0705">
    <property type="taxonomic scope" value="Bacteria"/>
</dbReference>
<organism evidence="9 10">
    <name type="scientific">Desulfosporosinus orientis (strain ATCC 19365 / DSM 765 / NCIMB 8382 / VKM B-1628 / Singapore I)</name>
    <name type="common">Desulfotomaculum orientis</name>
    <dbReference type="NCBI Taxonomy" id="768706"/>
    <lineage>
        <taxon>Bacteria</taxon>
        <taxon>Bacillati</taxon>
        <taxon>Bacillota</taxon>
        <taxon>Clostridia</taxon>
        <taxon>Eubacteriales</taxon>
        <taxon>Desulfitobacteriaceae</taxon>
        <taxon>Desulfosporosinus</taxon>
    </lineage>
</organism>
<feature type="domain" description="Peptidase S54 rhomboid" evidence="8">
    <location>
        <begin position="176"/>
        <end position="309"/>
    </location>
</feature>
<feature type="transmembrane region" description="Helical" evidence="7">
    <location>
        <begin position="185"/>
        <end position="205"/>
    </location>
</feature>
<feature type="transmembrane region" description="Helical" evidence="7">
    <location>
        <begin position="134"/>
        <end position="154"/>
    </location>
</feature>
<reference evidence="9 10" key="2">
    <citation type="journal article" date="2012" name="J. Bacteriol.">
        <title>Complete genome sequences of Desulfosporosinus orientis DSM765T, Desulfosporosinus youngiae DSM17734T, Desulfosporosinus meridiei DSM13257T, and Desulfosporosinus acidiphilus DSM22704T.</title>
        <authorList>
            <person name="Pester M."/>
            <person name="Brambilla E."/>
            <person name="Alazard D."/>
            <person name="Rattei T."/>
            <person name="Weinmaier T."/>
            <person name="Han J."/>
            <person name="Lucas S."/>
            <person name="Lapidus A."/>
            <person name="Cheng J.F."/>
            <person name="Goodwin L."/>
            <person name="Pitluck S."/>
            <person name="Peters L."/>
            <person name="Ovchinnikova G."/>
            <person name="Teshima H."/>
            <person name="Detter J.C."/>
            <person name="Han C.S."/>
            <person name="Tapia R."/>
            <person name="Land M.L."/>
            <person name="Hauser L."/>
            <person name="Kyrpides N.C."/>
            <person name="Ivanova N.N."/>
            <person name="Pagani I."/>
            <person name="Huntmann M."/>
            <person name="Wei C.L."/>
            <person name="Davenport K.W."/>
            <person name="Daligault H."/>
            <person name="Chain P.S."/>
            <person name="Chen A."/>
            <person name="Mavromatis K."/>
            <person name="Markowitz V."/>
            <person name="Szeto E."/>
            <person name="Mikhailova N."/>
            <person name="Pati A."/>
            <person name="Wagner M."/>
            <person name="Woyke T."/>
            <person name="Ollivier B."/>
            <person name="Klenk H.P."/>
            <person name="Spring S."/>
            <person name="Loy A."/>
        </authorList>
    </citation>
    <scope>NUCLEOTIDE SEQUENCE [LARGE SCALE GENOMIC DNA]</scope>
    <source>
        <strain evidence="10">ATCC 19365 / DSM 765 / NCIMB 8382 / VKM B-1628</strain>
    </source>
</reference>
<dbReference type="KEGG" id="dor:Desor_3244"/>
<dbReference type="MEROPS" id="S54.014"/>
<feature type="transmembrane region" description="Helical" evidence="7">
    <location>
        <begin position="241"/>
        <end position="257"/>
    </location>
</feature>
<comment type="subcellular location">
    <subcellularLocation>
        <location evidence="1">Membrane</location>
        <topology evidence="1">Multi-pass membrane protein</topology>
    </subcellularLocation>
</comment>
<dbReference type="OrthoDB" id="9813074at2"/>
<accession>G7WBI9</accession>
<keyword evidence="4" id="KW-0378">Hydrolase</keyword>
<evidence type="ECO:0000259" key="8">
    <source>
        <dbReference type="Pfam" id="PF01694"/>
    </source>
</evidence>
<feature type="transmembrane region" description="Helical" evidence="7">
    <location>
        <begin position="269"/>
        <end position="287"/>
    </location>
</feature>
<feature type="transmembrane region" description="Helical" evidence="7">
    <location>
        <begin position="217"/>
        <end position="235"/>
    </location>
</feature>
<dbReference type="SUPFAM" id="SSF144091">
    <property type="entry name" value="Rhomboid-like"/>
    <property type="match status" value="1"/>
</dbReference>
<evidence type="ECO:0000313" key="10">
    <source>
        <dbReference type="Proteomes" id="UP000006346"/>
    </source>
</evidence>
<name>G7WBI9_DESOD</name>
<dbReference type="InterPro" id="IPR022764">
    <property type="entry name" value="Peptidase_S54_rhomboid_dom"/>
</dbReference>
<evidence type="ECO:0000256" key="7">
    <source>
        <dbReference type="SAM" id="Phobius"/>
    </source>
</evidence>
<keyword evidence="6 7" id="KW-0472">Membrane</keyword>
<dbReference type="InterPro" id="IPR035952">
    <property type="entry name" value="Rhomboid-like_sf"/>
</dbReference>
<dbReference type="Pfam" id="PF01694">
    <property type="entry name" value="Rhomboid"/>
    <property type="match status" value="1"/>
</dbReference>
<protein>
    <submittedName>
        <fullName evidence="9">Putative membrane protein</fullName>
    </submittedName>
</protein>
<keyword evidence="5 7" id="KW-1133">Transmembrane helix</keyword>